<dbReference type="AlphaFoldDB" id="A0A0C1MXE9"/>
<proteinExistence type="predicted"/>
<dbReference type="InterPro" id="IPR036904">
    <property type="entry name" value="NblA_sf"/>
</dbReference>
<organism evidence="2">
    <name type="scientific">Tolypothrix bouteillei VB521301</name>
    <dbReference type="NCBI Taxonomy" id="1479485"/>
    <lineage>
        <taxon>Bacteria</taxon>
        <taxon>Bacillati</taxon>
        <taxon>Cyanobacteriota</taxon>
        <taxon>Cyanophyceae</taxon>
        <taxon>Nostocales</taxon>
        <taxon>Tolypothrichaceae</taxon>
        <taxon>Tolypothrix</taxon>
    </lineage>
</organism>
<reference evidence="2" key="1">
    <citation type="journal article" date="2015" name="Genome Announc.">
        <title>Draft Genome Sequence of Tolypothrix boutellei Strain VB521301.</title>
        <authorList>
            <person name="Chandrababunaidu M.M."/>
            <person name="Singh D."/>
            <person name="Sen D."/>
            <person name="Bhan S."/>
            <person name="Das S."/>
            <person name="Gupta A."/>
            <person name="Adhikary S.P."/>
            <person name="Tripathy S."/>
        </authorList>
    </citation>
    <scope>NUCLEOTIDE SEQUENCE</scope>
    <source>
        <strain evidence="2">VB521301</strain>
    </source>
</reference>
<protein>
    <submittedName>
        <fullName evidence="2">Phycobilisome degradation family protein</fullName>
    </submittedName>
</protein>
<dbReference type="Proteomes" id="UP000029738">
    <property type="component" value="Unassembled WGS sequence"/>
</dbReference>
<keyword evidence="3" id="KW-1185">Reference proteome</keyword>
<evidence type="ECO:0000313" key="3">
    <source>
        <dbReference type="Proteomes" id="UP000029738"/>
    </source>
</evidence>
<dbReference type="OrthoDB" id="515973at2"/>
<dbReference type="STRING" id="1479485.DA73_0237815"/>
<sequence length="65" mass="8011">MNKSMELSLEQQFNLRIFEDYVRQMSREQAQDFLIEMQEHMMLKENMYKTLLKQDWGISADQIFM</sequence>
<dbReference type="InterPro" id="IPR007574">
    <property type="entry name" value="NblA"/>
</dbReference>
<dbReference type="Gene3D" id="1.10.287.670">
    <property type="entry name" value="Phycobilisome degradation protein NblA"/>
    <property type="match status" value="1"/>
</dbReference>
<name>A0A0C1MXE9_9CYAN</name>
<dbReference type="EMBL" id="JHEG02000059">
    <property type="protein sequence ID" value="KIE06977.1"/>
    <property type="molecule type" value="Genomic_DNA"/>
</dbReference>
<dbReference type="SUPFAM" id="SSF109859">
    <property type="entry name" value="NblA-like"/>
    <property type="match status" value="1"/>
</dbReference>
<evidence type="ECO:0000313" key="1">
    <source>
        <dbReference type="EMBL" id="KAF3889623.1"/>
    </source>
</evidence>
<dbReference type="Pfam" id="PF04485">
    <property type="entry name" value="NblA"/>
    <property type="match status" value="1"/>
</dbReference>
<accession>A0A0C1MXE9</accession>
<comment type="caution">
    <text evidence="2">The sequence shown here is derived from an EMBL/GenBank/DDBJ whole genome shotgun (WGS) entry which is preliminary data.</text>
</comment>
<gene>
    <name evidence="2" type="ORF">DA73_0237815</name>
    <name evidence="1" type="ORF">DA73_0400032235</name>
</gene>
<reference evidence="1" key="2">
    <citation type="submission" date="2019-11" db="EMBL/GenBank/DDBJ databases">
        <title>Improved Assembly of Tolypothrix boutellei genome.</title>
        <authorList>
            <person name="Sarangi A.N."/>
            <person name="Mukherjee M."/>
            <person name="Ghosh S."/>
            <person name="Singh D."/>
            <person name="Das A."/>
            <person name="Kant S."/>
            <person name="Prusty A."/>
            <person name="Tripathy S."/>
        </authorList>
    </citation>
    <scope>NUCLEOTIDE SEQUENCE</scope>
    <source>
        <strain evidence="1">VB521301</strain>
    </source>
</reference>
<dbReference type="EMBL" id="JHEG04000001">
    <property type="protein sequence ID" value="KAF3889623.1"/>
    <property type="molecule type" value="Genomic_DNA"/>
</dbReference>
<evidence type="ECO:0000313" key="2">
    <source>
        <dbReference type="EMBL" id="KIE06977.1"/>
    </source>
</evidence>
<dbReference type="RefSeq" id="WP_038079922.1">
    <property type="nucleotide sequence ID" value="NZ_JHEG04000001.1"/>
</dbReference>